<dbReference type="InterPro" id="IPR041249">
    <property type="entry name" value="HEPN_DZIP3"/>
</dbReference>
<dbReference type="RefSeq" id="XP_031555447.1">
    <property type="nucleotide sequence ID" value="XM_031699587.1"/>
</dbReference>
<feature type="region of interest" description="Disordered" evidence="3">
    <location>
        <begin position="587"/>
        <end position="610"/>
    </location>
</feature>
<organism evidence="6 7">
    <name type="scientific">Actinia tenebrosa</name>
    <name type="common">Australian red waratah sea anemone</name>
    <dbReference type="NCBI Taxonomy" id="6105"/>
    <lineage>
        <taxon>Eukaryota</taxon>
        <taxon>Metazoa</taxon>
        <taxon>Cnidaria</taxon>
        <taxon>Anthozoa</taxon>
        <taxon>Hexacorallia</taxon>
        <taxon>Actiniaria</taxon>
        <taxon>Actiniidae</taxon>
        <taxon>Actinia</taxon>
    </lineage>
</organism>
<evidence type="ECO:0000313" key="7">
    <source>
        <dbReference type="RefSeq" id="XP_031555447.1"/>
    </source>
</evidence>
<protein>
    <submittedName>
        <fullName evidence="7">Uncharacterized protein LOC116292303</fullName>
    </submittedName>
</protein>
<dbReference type="Gene3D" id="3.30.230.30">
    <property type="entry name" value="Impact, N-terminal domain"/>
    <property type="match status" value="2"/>
</dbReference>
<feature type="domain" description="Impact N-terminal" evidence="4">
    <location>
        <begin position="474"/>
        <end position="581"/>
    </location>
</feature>
<sequence>MASAAVVLNEVLQASPEKDNFMRLSRLLNSGGSKIVSGFFDSKVPDLAIKLSDPLVLNVLQRLKKKKVINDSEWNKLFPPSGNVDSKSFDLSLSIKLLRQKEIYNGLGNPMNGWNNLPSQADTSIEADIARMRWYRNTFAHADALEVSHADFENYYDDIKGALLRILASYSDSSSVTQCEKKIDEFRTAPLSTKDVEQVRESLGCSGNFRDKDHKLTCPPGLDSEWYFGKPKLFCSRYQSGKLTKELETILITHELRQLAKNDVVKLDVFVSEDEYKRAQEQLEAKEGEELLEEFETKIRIEQKTSKLEIFDGDIVEDGENRVQAHLAVITSKDQVEEVLAELKKKDPDVAEATHNIWAYRIFDDKRNAYDENCDDDGDDTSGAKLLRFLQRTRATDVMVVVSCWYETTAEELGEVRFKCIQKSVLDLFLTHRIVRIPSWKIKKFYEEIKYKPFEKEQEAPKFEILHGETIEDRKSTFQAHLADITSREQVDQVLNELKKDRKIAKAKYNMWACRIYDEKKKSYIEEGNDDGENLGGERLLHLLQRSDAKNVVIIVTRWHGGIHLGNDRFKHINKCASDLLQQRKIAETSTSTASPDPKASTGKGKKSRK</sequence>
<dbReference type="Proteomes" id="UP000515163">
    <property type="component" value="Unplaced"/>
</dbReference>
<evidence type="ECO:0000256" key="2">
    <source>
        <dbReference type="SAM" id="Coils"/>
    </source>
</evidence>
<dbReference type="GO" id="GO:0006446">
    <property type="term" value="P:regulation of translational initiation"/>
    <property type="evidence" value="ECO:0007669"/>
    <property type="project" value="TreeGrafter"/>
</dbReference>
<feature type="coiled-coil region" evidence="2">
    <location>
        <begin position="269"/>
        <end position="305"/>
    </location>
</feature>
<dbReference type="GO" id="GO:0140469">
    <property type="term" value="P:GCN2-mediated signaling"/>
    <property type="evidence" value="ECO:0007669"/>
    <property type="project" value="TreeGrafter"/>
</dbReference>
<evidence type="ECO:0000259" key="4">
    <source>
        <dbReference type="Pfam" id="PF01205"/>
    </source>
</evidence>
<reference evidence="7" key="1">
    <citation type="submission" date="2025-08" db="UniProtKB">
        <authorList>
            <consortium name="RefSeq"/>
        </authorList>
    </citation>
    <scope>IDENTIFICATION</scope>
    <source>
        <tissue evidence="7">Tentacle</tissue>
    </source>
</reference>
<dbReference type="PANTHER" id="PTHR16301">
    <property type="entry name" value="IMPACT-RELATED"/>
    <property type="match status" value="1"/>
</dbReference>
<dbReference type="InParanoid" id="A0A6P8HRW6"/>
<evidence type="ECO:0000259" key="5">
    <source>
        <dbReference type="Pfam" id="PF18738"/>
    </source>
</evidence>
<evidence type="ECO:0000256" key="1">
    <source>
        <dbReference type="ARBA" id="ARBA00007665"/>
    </source>
</evidence>
<dbReference type="InterPro" id="IPR001498">
    <property type="entry name" value="Impact_N"/>
</dbReference>
<dbReference type="InterPro" id="IPR023582">
    <property type="entry name" value="Impact"/>
</dbReference>
<dbReference type="GO" id="GO:0005737">
    <property type="term" value="C:cytoplasm"/>
    <property type="evidence" value="ECO:0007669"/>
    <property type="project" value="TreeGrafter"/>
</dbReference>
<keyword evidence="6" id="KW-1185">Reference proteome</keyword>
<dbReference type="InterPro" id="IPR020568">
    <property type="entry name" value="Ribosomal_Su5_D2-typ_SF"/>
</dbReference>
<keyword evidence="2" id="KW-0175">Coiled coil</keyword>
<feature type="domain" description="Impact N-terminal" evidence="4">
    <location>
        <begin position="324"/>
        <end position="425"/>
    </location>
</feature>
<dbReference type="Pfam" id="PF18738">
    <property type="entry name" value="HEPN_DZIP3"/>
    <property type="match status" value="1"/>
</dbReference>
<name>A0A6P8HRW6_ACTTE</name>
<accession>A0A6P8HRW6</accession>
<feature type="domain" description="DZIP3-like HEPN" evidence="5">
    <location>
        <begin position="52"/>
        <end position="189"/>
    </location>
</feature>
<dbReference type="Pfam" id="PF01205">
    <property type="entry name" value="Impact_N"/>
    <property type="match status" value="2"/>
</dbReference>
<dbReference type="InterPro" id="IPR036956">
    <property type="entry name" value="Impact_N_sf"/>
</dbReference>
<evidence type="ECO:0000313" key="6">
    <source>
        <dbReference type="Proteomes" id="UP000515163"/>
    </source>
</evidence>
<dbReference type="GeneID" id="116292303"/>
<comment type="similarity">
    <text evidence="1">Belongs to the IMPACT family.</text>
</comment>
<gene>
    <name evidence="7" type="primary">LOC116292303</name>
</gene>
<proteinExistence type="inferred from homology"/>
<dbReference type="OrthoDB" id="6367890at2759"/>
<evidence type="ECO:0000256" key="3">
    <source>
        <dbReference type="SAM" id="MobiDB-lite"/>
    </source>
</evidence>
<dbReference type="AlphaFoldDB" id="A0A6P8HRW6"/>
<dbReference type="PANTHER" id="PTHR16301:SF25">
    <property type="entry name" value="PROTEIN IMPACT"/>
    <property type="match status" value="1"/>
</dbReference>
<dbReference type="KEGG" id="aten:116292303"/>
<dbReference type="SUPFAM" id="SSF54211">
    <property type="entry name" value="Ribosomal protein S5 domain 2-like"/>
    <property type="match status" value="2"/>
</dbReference>